<dbReference type="Proteomes" id="UP001168821">
    <property type="component" value="Unassembled WGS sequence"/>
</dbReference>
<feature type="compositionally biased region" description="Polar residues" evidence="11">
    <location>
        <begin position="462"/>
        <end position="471"/>
    </location>
</feature>
<dbReference type="GO" id="GO:0016075">
    <property type="term" value="P:rRNA catabolic process"/>
    <property type="evidence" value="ECO:0007669"/>
    <property type="project" value="TreeGrafter"/>
</dbReference>
<dbReference type="InterPro" id="IPR036770">
    <property type="entry name" value="Ankyrin_rpt-contain_sf"/>
</dbReference>
<evidence type="ECO:0000256" key="5">
    <source>
        <dbReference type="ARBA" id="ARBA00022552"/>
    </source>
</evidence>
<keyword evidence="16" id="KW-1185">Reference proteome</keyword>
<feature type="region of interest" description="Disordered" evidence="11">
    <location>
        <begin position="449"/>
        <end position="487"/>
    </location>
</feature>
<dbReference type="GO" id="GO:0071038">
    <property type="term" value="P:TRAMP-dependent tRNA surveillance pathway"/>
    <property type="evidence" value="ECO:0007669"/>
    <property type="project" value="TreeGrafter"/>
</dbReference>
<dbReference type="GO" id="GO:0071035">
    <property type="term" value="P:nuclear polyadenylation-dependent rRNA catabolic process"/>
    <property type="evidence" value="ECO:0007669"/>
    <property type="project" value="TreeGrafter"/>
</dbReference>
<dbReference type="PANTHER" id="PTHR11097">
    <property type="entry name" value="EXOSOME COMPLEX EXONUCLEASE RIBOSOMAL RNA PROCESSING PROTEIN"/>
    <property type="match status" value="1"/>
</dbReference>
<dbReference type="PROSITE" id="PS50088">
    <property type="entry name" value="ANK_REPEAT"/>
    <property type="match status" value="1"/>
</dbReference>
<evidence type="ECO:0000256" key="7">
    <source>
        <dbReference type="ARBA" id="ARBA00022884"/>
    </source>
</evidence>
<feature type="repeat" description="ANK" evidence="10">
    <location>
        <begin position="377"/>
        <end position="409"/>
    </location>
</feature>
<keyword evidence="10" id="KW-0040">ANK repeat</keyword>
<keyword evidence="4" id="KW-0963">Cytoplasm</keyword>
<evidence type="ECO:0000256" key="11">
    <source>
        <dbReference type="SAM" id="MobiDB-lite"/>
    </source>
</evidence>
<keyword evidence="8" id="KW-0539">Nucleus</keyword>
<dbReference type="GO" id="GO:0005730">
    <property type="term" value="C:nucleolus"/>
    <property type="evidence" value="ECO:0007669"/>
    <property type="project" value="UniProtKB-SubCell"/>
</dbReference>
<dbReference type="InterPro" id="IPR015847">
    <property type="entry name" value="ExoRNase_PH_dom2"/>
</dbReference>
<dbReference type="GO" id="GO:0034476">
    <property type="term" value="P:U5 snRNA 3'-end processing"/>
    <property type="evidence" value="ECO:0007669"/>
    <property type="project" value="TreeGrafter"/>
</dbReference>
<dbReference type="SUPFAM" id="SSF48403">
    <property type="entry name" value="Ankyrin repeat"/>
    <property type="match status" value="1"/>
</dbReference>
<dbReference type="GO" id="GO:0071028">
    <property type="term" value="P:nuclear mRNA surveillance"/>
    <property type="evidence" value="ECO:0007669"/>
    <property type="project" value="TreeGrafter"/>
</dbReference>
<dbReference type="InterPro" id="IPR036345">
    <property type="entry name" value="ExoRNase_PH_dom2_sf"/>
</dbReference>
<comment type="similarity">
    <text evidence="3">Belongs to the RNase PH family.</text>
</comment>
<evidence type="ECO:0000256" key="2">
    <source>
        <dbReference type="ARBA" id="ARBA00004604"/>
    </source>
</evidence>
<dbReference type="InterPro" id="IPR050590">
    <property type="entry name" value="Exosome_comp_Rrp42_subfam"/>
</dbReference>
<evidence type="ECO:0000256" key="8">
    <source>
        <dbReference type="ARBA" id="ARBA00023242"/>
    </source>
</evidence>
<dbReference type="GO" id="GO:0000176">
    <property type="term" value="C:nuclear exosome (RNase complex)"/>
    <property type="evidence" value="ECO:0007669"/>
    <property type="project" value="TreeGrafter"/>
</dbReference>
<evidence type="ECO:0000313" key="15">
    <source>
        <dbReference type="EMBL" id="KAJ3616323.1"/>
    </source>
</evidence>
<dbReference type="SUPFAM" id="SSF54211">
    <property type="entry name" value="Ribosomal protein S5 domain 2-like"/>
    <property type="match status" value="1"/>
</dbReference>
<comment type="caution">
    <text evidence="15">The sequence shown here is derived from an EMBL/GenBank/DDBJ whole genome shotgun (WGS) entry which is preliminary data.</text>
</comment>
<dbReference type="GO" id="GO:0034473">
    <property type="term" value="P:U1 snRNA 3'-end processing"/>
    <property type="evidence" value="ECO:0007669"/>
    <property type="project" value="TreeGrafter"/>
</dbReference>
<dbReference type="PANTHER" id="PTHR11097:SF9">
    <property type="entry name" value="EXOSOME COMPLEX COMPONENT RRP43"/>
    <property type="match status" value="1"/>
</dbReference>
<dbReference type="Gene3D" id="1.25.40.20">
    <property type="entry name" value="Ankyrin repeat-containing domain"/>
    <property type="match status" value="1"/>
</dbReference>
<dbReference type="InterPro" id="IPR027408">
    <property type="entry name" value="PNPase/RNase_PH_dom_sf"/>
</dbReference>
<dbReference type="Pfam" id="PF00023">
    <property type="entry name" value="Ank"/>
    <property type="match status" value="1"/>
</dbReference>
<feature type="domain" description="Exoribonuclease phosphorolytic" evidence="13">
    <location>
        <begin position="191"/>
        <end position="248"/>
    </location>
</feature>
<organism evidence="15 16">
    <name type="scientific">Zophobas morio</name>
    <dbReference type="NCBI Taxonomy" id="2755281"/>
    <lineage>
        <taxon>Eukaryota</taxon>
        <taxon>Metazoa</taxon>
        <taxon>Ecdysozoa</taxon>
        <taxon>Arthropoda</taxon>
        <taxon>Hexapoda</taxon>
        <taxon>Insecta</taxon>
        <taxon>Pterygota</taxon>
        <taxon>Neoptera</taxon>
        <taxon>Endopterygota</taxon>
        <taxon>Coleoptera</taxon>
        <taxon>Polyphaga</taxon>
        <taxon>Cucujiformia</taxon>
        <taxon>Tenebrionidae</taxon>
        <taxon>Zophobas</taxon>
    </lineage>
</organism>
<evidence type="ECO:0000256" key="10">
    <source>
        <dbReference type="PROSITE-ProRule" id="PRU00023"/>
    </source>
</evidence>
<dbReference type="GO" id="GO:0034475">
    <property type="term" value="P:U4 snRNA 3'-end processing"/>
    <property type="evidence" value="ECO:0007669"/>
    <property type="project" value="TreeGrafter"/>
</dbReference>
<sequence>MQAETFRKVHPTEYYNQFLRKNIRPDGRKFMEFRETGVEIVGSSVVRIGNTSVMCSVQAKFAPPTERHPKQGFIVPAVVISPVCSSKNRKQATDYAAHLTNLIVQRVLATGNKASIVVDLNQLCIVEKEIVWVLYADITCLDDDGALEDAVMMAFQSALQSVKLPQLVSKGSSDVPQINTKNGSPLKINDFLVSSTFSLVNKEFIIADPTKNELLMADFTVTITRGKDGKVHHLQKLGGIPVSEDLIKIIFDSSYQRYLHVYPMHDKKLSQKTQEIYLGHKVYLQPFCTNHSVLDKLAASIDSYLSSLADRLANLRSKENRGVQGRGLESRRLMSAVVGHDLESIEDFLKVLFNRLLFPFCPAALLSYVDVNHADDQGLTPLHYCSRYGFPDICATLLNCNARVDNVDKVAEDVVAVCTFNWTLLHRRGHIEVAAYLLPLATTYYSPPANSSEATGAGEEASIQTNMNTRSGDGDDVSGALPSGRMPPLRLSSPAIPFRRYGHNHLNGKFQLNIQLRTPHGKTGVDVHDYADPSNSPVKFYSSWHDFLSLRLVLSLANGKNDTKPQLAVLPIQDPTECFTFQADHYSDLTLQLDVLPVFGSQSTELVGRAMVLPSSFANLKGTIMSALMNSKLEMLGTVTFQYMVITPLRTPSLPPSVFQLSKSYWRLNPVCISY</sequence>
<protein>
    <recommendedName>
        <fullName evidence="9">Ribosomal RNA-processing protein 43</fullName>
    </recommendedName>
</protein>
<evidence type="ECO:0000256" key="9">
    <source>
        <dbReference type="ARBA" id="ARBA00030617"/>
    </source>
</evidence>
<dbReference type="InterPro" id="IPR001247">
    <property type="entry name" value="ExoRNase_PH_dom1"/>
</dbReference>
<dbReference type="GO" id="GO:0000467">
    <property type="term" value="P:exonucleolytic trimming to generate mature 3'-end of 5.8S rRNA from tricistronic rRNA transcript (SSU-rRNA, 5.8S rRNA, LSU-rRNA)"/>
    <property type="evidence" value="ECO:0007669"/>
    <property type="project" value="TreeGrafter"/>
</dbReference>
<dbReference type="AlphaFoldDB" id="A0AA38HGC9"/>
<feature type="domain" description="Exoribonuclease phosphorolytic" evidence="12">
    <location>
        <begin position="42"/>
        <end position="165"/>
    </location>
</feature>
<evidence type="ECO:0000313" key="16">
    <source>
        <dbReference type="Proteomes" id="UP001168821"/>
    </source>
</evidence>
<dbReference type="GO" id="GO:0035925">
    <property type="term" value="F:mRNA 3'-UTR AU-rich region binding"/>
    <property type="evidence" value="ECO:0007669"/>
    <property type="project" value="TreeGrafter"/>
</dbReference>
<proteinExistence type="inferred from homology"/>
<evidence type="ECO:0000259" key="14">
    <source>
        <dbReference type="Pfam" id="PF25329"/>
    </source>
</evidence>
<dbReference type="InterPro" id="IPR002110">
    <property type="entry name" value="Ankyrin_rpt"/>
</dbReference>
<dbReference type="Gene3D" id="3.30.230.70">
    <property type="entry name" value="GHMP Kinase, N-terminal domain"/>
    <property type="match status" value="1"/>
</dbReference>
<evidence type="ECO:0000256" key="4">
    <source>
        <dbReference type="ARBA" id="ARBA00022490"/>
    </source>
</evidence>
<feature type="domain" description="GPCPD1-like C2" evidence="14">
    <location>
        <begin position="523"/>
        <end position="649"/>
    </location>
</feature>
<dbReference type="Pfam" id="PF25329">
    <property type="entry name" value="C2_GDE1"/>
    <property type="match status" value="1"/>
</dbReference>
<evidence type="ECO:0000256" key="1">
    <source>
        <dbReference type="ARBA" id="ARBA00004496"/>
    </source>
</evidence>
<dbReference type="Pfam" id="PF01138">
    <property type="entry name" value="RNase_PH"/>
    <property type="match status" value="1"/>
</dbReference>
<evidence type="ECO:0000259" key="13">
    <source>
        <dbReference type="Pfam" id="PF03725"/>
    </source>
</evidence>
<dbReference type="SUPFAM" id="SSF55666">
    <property type="entry name" value="Ribonuclease PH domain 2-like"/>
    <property type="match status" value="1"/>
</dbReference>
<dbReference type="Pfam" id="PF03725">
    <property type="entry name" value="RNase_PH_C"/>
    <property type="match status" value="1"/>
</dbReference>
<accession>A0AA38HGC9</accession>
<dbReference type="InterPro" id="IPR020568">
    <property type="entry name" value="Ribosomal_Su5_D2-typ_SF"/>
</dbReference>
<keyword evidence="7" id="KW-0694">RNA-binding</keyword>
<dbReference type="InterPro" id="IPR057506">
    <property type="entry name" value="C2_GPCPD1"/>
</dbReference>
<dbReference type="EMBL" id="JALNTZ010003646">
    <property type="protein sequence ID" value="KAJ3616323.1"/>
    <property type="molecule type" value="Genomic_DNA"/>
</dbReference>
<keyword evidence="5" id="KW-0698">rRNA processing</keyword>
<comment type="subcellular location">
    <subcellularLocation>
        <location evidence="1">Cytoplasm</location>
    </subcellularLocation>
    <subcellularLocation>
        <location evidence="2">Nucleus</location>
        <location evidence="2">Nucleolus</location>
    </subcellularLocation>
</comment>
<name>A0AA38HGC9_9CUCU</name>
<evidence type="ECO:0000259" key="12">
    <source>
        <dbReference type="Pfam" id="PF01138"/>
    </source>
</evidence>
<gene>
    <name evidence="15" type="ORF">Zmor_011932</name>
</gene>
<evidence type="ECO:0000256" key="3">
    <source>
        <dbReference type="ARBA" id="ARBA00006678"/>
    </source>
</evidence>
<dbReference type="GO" id="GO:0000177">
    <property type="term" value="C:cytoplasmic exosome (RNase complex)"/>
    <property type="evidence" value="ECO:0007669"/>
    <property type="project" value="TreeGrafter"/>
</dbReference>
<dbReference type="PROSITE" id="PS50297">
    <property type="entry name" value="ANK_REP_REGION"/>
    <property type="match status" value="1"/>
</dbReference>
<evidence type="ECO:0000256" key="6">
    <source>
        <dbReference type="ARBA" id="ARBA00022835"/>
    </source>
</evidence>
<keyword evidence="6" id="KW-0271">Exosome</keyword>
<reference evidence="15" key="1">
    <citation type="journal article" date="2023" name="G3 (Bethesda)">
        <title>Whole genome assemblies of Zophobas morio and Tenebrio molitor.</title>
        <authorList>
            <person name="Kaur S."/>
            <person name="Stinson S.A."/>
            <person name="diCenzo G.C."/>
        </authorList>
    </citation>
    <scope>NUCLEOTIDE SEQUENCE</scope>
    <source>
        <strain evidence="15">QUZm001</strain>
    </source>
</reference>